<dbReference type="STRING" id="529704.SAMN02927913_2944"/>
<keyword evidence="2" id="KW-1185">Reference proteome</keyword>
<protein>
    <submittedName>
        <fullName evidence="1">Transcriptional regulator, AlpA family</fullName>
    </submittedName>
</protein>
<accession>A0A1H6VUT2</accession>
<proteinExistence type="predicted"/>
<name>A0A1H6VUT2_9GAMM</name>
<sequence>MTACTEATVGTPAHDRIVSFPELKKDWGIRFSRVHLARLEKAGRFPRRLCLGHGTVGWLTSELAQYLASHAAARSEVAV</sequence>
<reference evidence="1 2" key="1">
    <citation type="submission" date="2016-10" db="EMBL/GenBank/DDBJ databases">
        <authorList>
            <person name="de Groot N.N."/>
        </authorList>
    </citation>
    <scope>NUCLEOTIDE SEQUENCE [LARGE SCALE GENOMIC DNA]</scope>
    <source>
        <strain evidence="1 2">DSM 26515</strain>
    </source>
</reference>
<dbReference type="RefSeq" id="WP_091338557.1">
    <property type="nucleotide sequence ID" value="NZ_FNYC01000004.1"/>
</dbReference>
<organism evidence="1 2">
    <name type="scientific">Frateuria terrea</name>
    <dbReference type="NCBI Taxonomy" id="529704"/>
    <lineage>
        <taxon>Bacteria</taxon>
        <taxon>Pseudomonadati</taxon>
        <taxon>Pseudomonadota</taxon>
        <taxon>Gammaproteobacteria</taxon>
        <taxon>Lysobacterales</taxon>
        <taxon>Rhodanobacteraceae</taxon>
        <taxon>Frateuria</taxon>
    </lineage>
</organism>
<dbReference type="EMBL" id="FNYC01000004">
    <property type="protein sequence ID" value="SEJ03785.1"/>
    <property type="molecule type" value="Genomic_DNA"/>
</dbReference>
<gene>
    <name evidence="1" type="ORF">SAMN04487997_2286</name>
</gene>
<evidence type="ECO:0000313" key="2">
    <source>
        <dbReference type="Proteomes" id="UP000199420"/>
    </source>
</evidence>
<dbReference type="Pfam" id="PF05930">
    <property type="entry name" value="Phage_AlpA"/>
    <property type="match status" value="1"/>
</dbReference>
<dbReference type="AlphaFoldDB" id="A0A1H6VUT2"/>
<dbReference type="OrthoDB" id="5298532at2"/>
<dbReference type="Proteomes" id="UP000199420">
    <property type="component" value="Unassembled WGS sequence"/>
</dbReference>
<dbReference type="InterPro" id="IPR010260">
    <property type="entry name" value="AlpA"/>
</dbReference>
<evidence type="ECO:0000313" key="1">
    <source>
        <dbReference type="EMBL" id="SEJ03785.1"/>
    </source>
</evidence>